<comment type="caution">
    <text evidence="2">The sequence shown here is derived from an EMBL/GenBank/DDBJ whole genome shotgun (WGS) entry which is preliminary data.</text>
</comment>
<evidence type="ECO:0000256" key="1">
    <source>
        <dbReference type="SAM" id="MobiDB-lite"/>
    </source>
</evidence>
<gene>
    <name evidence="2" type="ORF">Tcan_00625</name>
</gene>
<proteinExistence type="predicted"/>
<keyword evidence="3" id="KW-1185">Reference proteome</keyword>
<reference evidence="2 3" key="1">
    <citation type="submission" date="2014-11" db="EMBL/GenBank/DDBJ databases">
        <title>Genetic blueprint of the zoonotic pathogen Toxocara canis.</title>
        <authorList>
            <person name="Zhu X.-Q."/>
            <person name="Korhonen P.K."/>
            <person name="Cai H."/>
            <person name="Young N.D."/>
            <person name="Nejsum P."/>
            <person name="von Samson-Himmelstjerna G."/>
            <person name="Boag P.R."/>
            <person name="Tan P."/>
            <person name="Li Q."/>
            <person name="Min J."/>
            <person name="Yang Y."/>
            <person name="Wang X."/>
            <person name="Fang X."/>
            <person name="Hall R.S."/>
            <person name="Hofmann A."/>
            <person name="Sternberg P.W."/>
            <person name="Jex A.R."/>
            <person name="Gasser R.B."/>
        </authorList>
    </citation>
    <scope>NUCLEOTIDE SEQUENCE [LARGE SCALE GENOMIC DNA]</scope>
    <source>
        <strain evidence="2">PN_DK_2014</strain>
    </source>
</reference>
<feature type="compositionally biased region" description="Basic residues" evidence="1">
    <location>
        <begin position="79"/>
        <end position="96"/>
    </location>
</feature>
<feature type="non-terminal residue" evidence="2">
    <location>
        <position position="203"/>
    </location>
</feature>
<dbReference type="EMBL" id="JPKZ01001541">
    <property type="protein sequence ID" value="KHN81378.1"/>
    <property type="molecule type" value="Genomic_DNA"/>
</dbReference>
<name>A0A0B2VIK9_TOXCA</name>
<feature type="non-terminal residue" evidence="2">
    <location>
        <position position="1"/>
    </location>
</feature>
<accession>A0A0B2VIK9</accession>
<sequence>HRTCRTRLTSTGSPADHFDIDRDTTLRENIHSAALALTAHARDGVMFLISGAPQEFVVTDTGRANSRGRRTTFRDLRRTTSRSRSRGQKSRSHSRAKICVSGRQRTRSASSTSSSCGSINSPSSNLFTSSRKKWRKLKFREMRHPKREFKMLSHGSRKKHLRKRSPSRFRRYHHFCRNGLFTAGFGCRCGESSPDRSQQSHDR</sequence>
<evidence type="ECO:0000313" key="2">
    <source>
        <dbReference type="EMBL" id="KHN81378.1"/>
    </source>
</evidence>
<protein>
    <submittedName>
        <fullName evidence="2">Uncharacterized protein</fullName>
    </submittedName>
</protein>
<dbReference type="Proteomes" id="UP000031036">
    <property type="component" value="Unassembled WGS sequence"/>
</dbReference>
<evidence type="ECO:0000313" key="3">
    <source>
        <dbReference type="Proteomes" id="UP000031036"/>
    </source>
</evidence>
<feature type="region of interest" description="Disordered" evidence="1">
    <location>
        <begin position="60"/>
        <end position="127"/>
    </location>
</feature>
<organism evidence="2 3">
    <name type="scientific">Toxocara canis</name>
    <name type="common">Canine roundworm</name>
    <dbReference type="NCBI Taxonomy" id="6265"/>
    <lineage>
        <taxon>Eukaryota</taxon>
        <taxon>Metazoa</taxon>
        <taxon>Ecdysozoa</taxon>
        <taxon>Nematoda</taxon>
        <taxon>Chromadorea</taxon>
        <taxon>Rhabditida</taxon>
        <taxon>Spirurina</taxon>
        <taxon>Ascaridomorpha</taxon>
        <taxon>Ascaridoidea</taxon>
        <taxon>Toxocaridae</taxon>
        <taxon>Toxocara</taxon>
    </lineage>
</organism>
<feature type="compositionally biased region" description="Low complexity" evidence="1">
    <location>
        <begin position="108"/>
        <end position="124"/>
    </location>
</feature>
<dbReference type="AlphaFoldDB" id="A0A0B2VIK9"/>